<keyword evidence="3" id="KW-1185">Reference proteome</keyword>
<proteinExistence type="predicted"/>
<organism evidence="2 3">
    <name type="scientific">Hydnum rufescens UP504</name>
    <dbReference type="NCBI Taxonomy" id="1448309"/>
    <lineage>
        <taxon>Eukaryota</taxon>
        <taxon>Fungi</taxon>
        <taxon>Dikarya</taxon>
        <taxon>Basidiomycota</taxon>
        <taxon>Agaricomycotina</taxon>
        <taxon>Agaricomycetes</taxon>
        <taxon>Cantharellales</taxon>
        <taxon>Hydnaceae</taxon>
        <taxon>Hydnum</taxon>
    </lineage>
</organism>
<dbReference type="EMBL" id="MU128995">
    <property type="protein sequence ID" value="KAF9511847.1"/>
    <property type="molecule type" value="Genomic_DNA"/>
</dbReference>
<gene>
    <name evidence="2" type="ORF">BS47DRAFT_1363594</name>
</gene>
<evidence type="ECO:0000256" key="1">
    <source>
        <dbReference type="SAM" id="MobiDB-lite"/>
    </source>
</evidence>
<dbReference type="InterPro" id="IPR036388">
    <property type="entry name" value="WH-like_DNA-bd_sf"/>
</dbReference>
<sequence length="112" mass="12562">MDLSSWWHGSCGLAMDVSANVKKVGPKLATQWILLALTEKGEITQKSHGKQTFLVAKQTVLATLECKQSDEDDMPTEKADELQKEVDQSKEENKRTHDLESTPHERINSNTP</sequence>
<protein>
    <submittedName>
        <fullName evidence="2">Uncharacterized protein</fullName>
    </submittedName>
</protein>
<comment type="caution">
    <text evidence="2">The sequence shown here is derived from an EMBL/GenBank/DDBJ whole genome shotgun (WGS) entry which is preliminary data.</text>
</comment>
<evidence type="ECO:0000313" key="2">
    <source>
        <dbReference type="EMBL" id="KAF9511847.1"/>
    </source>
</evidence>
<feature type="region of interest" description="Disordered" evidence="1">
    <location>
        <begin position="67"/>
        <end position="112"/>
    </location>
</feature>
<dbReference type="Proteomes" id="UP000886523">
    <property type="component" value="Unassembled WGS sequence"/>
</dbReference>
<dbReference type="AlphaFoldDB" id="A0A9P6AUB5"/>
<evidence type="ECO:0000313" key="3">
    <source>
        <dbReference type="Proteomes" id="UP000886523"/>
    </source>
</evidence>
<name>A0A9P6AUB5_9AGAM</name>
<feature type="compositionally biased region" description="Basic and acidic residues" evidence="1">
    <location>
        <begin position="75"/>
        <end position="112"/>
    </location>
</feature>
<dbReference type="Gene3D" id="1.10.10.10">
    <property type="entry name" value="Winged helix-like DNA-binding domain superfamily/Winged helix DNA-binding domain"/>
    <property type="match status" value="1"/>
</dbReference>
<dbReference type="OrthoDB" id="272266at2759"/>
<accession>A0A9P6AUB5</accession>
<reference evidence="2" key="1">
    <citation type="journal article" date="2020" name="Nat. Commun.">
        <title>Large-scale genome sequencing of mycorrhizal fungi provides insights into the early evolution of symbiotic traits.</title>
        <authorList>
            <person name="Miyauchi S."/>
            <person name="Kiss E."/>
            <person name="Kuo A."/>
            <person name="Drula E."/>
            <person name="Kohler A."/>
            <person name="Sanchez-Garcia M."/>
            <person name="Morin E."/>
            <person name="Andreopoulos B."/>
            <person name="Barry K.W."/>
            <person name="Bonito G."/>
            <person name="Buee M."/>
            <person name="Carver A."/>
            <person name="Chen C."/>
            <person name="Cichocki N."/>
            <person name="Clum A."/>
            <person name="Culley D."/>
            <person name="Crous P.W."/>
            <person name="Fauchery L."/>
            <person name="Girlanda M."/>
            <person name="Hayes R.D."/>
            <person name="Keri Z."/>
            <person name="LaButti K."/>
            <person name="Lipzen A."/>
            <person name="Lombard V."/>
            <person name="Magnuson J."/>
            <person name="Maillard F."/>
            <person name="Murat C."/>
            <person name="Nolan M."/>
            <person name="Ohm R.A."/>
            <person name="Pangilinan J."/>
            <person name="Pereira M.F."/>
            <person name="Perotto S."/>
            <person name="Peter M."/>
            <person name="Pfister S."/>
            <person name="Riley R."/>
            <person name="Sitrit Y."/>
            <person name="Stielow J.B."/>
            <person name="Szollosi G."/>
            <person name="Zifcakova L."/>
            <person name="Stursova M."/>
            <person name="Spatafora J.W."/>
            <person name="Tedersoo L."/>
            <person name="Vaario L.M."/>
            <person name="Yamada A."/>
            <person name="Yan M."/>
            <person name="Wang P."/>
            <person name="Xu J."/>
            <person name="Bruns T."/>
            <person name="Baldrian P."/>
            <person name="Vilgalys R."/>
            <person name="Dunand C."/>
            <person name="Henrissat B."/>
            <person name="Grigoriev I.V."/>
            <person name="Hibbett D."/>
            <person name="Nagy L.G."/>
            <person name="Martin F.M."/>
        </authorList>
    </citation>
    <scope>NUCLEOTIDE SEQUENCE</scope>
    <source>
        <strain evidence="2">UP504</strain>
    </source>
</reference>